<dbReference type="GO" id="GO:0008237">
    <property type="term" value="F:metallopeptidase activity"/>
    <property type="evidence" value="ECO:0007669"/>
    <property type="project" value="InterPro"/>
</dbReference>
<sequence>MHIYKRLILSYLLILPILGMAQPKSQPYWQQRAEYTMEINMDVKSHQYSGKQELVYYNNSPDTLTKAYYHLYFNAFQPGSMMDVRSLNIEDPDSRVGSRISQLNKDEIGYQHIKSLKQDGKAVTYKVEGTILEVRLNKPVLPGNKTTFEMEFEAQVPIQIRRSGRDNAEGVAYSMTQWYPKLSEYDYLGWHTNPYIGREFHGVWSDFDVKITIDPTYVIGGTGYLQNPDKIGHGYQKENKEVKASDKPLTWHFKAPNVHDFAWAADPDYKHTTAQVPNGPTLHFIYQETEENKENWEKLPEHMVKAVQFMSENFGKYPYDQYSFIQGGDGGMEYPMATLITGNRNFNSLIGVSVHELIHSWYQGVLATNESLYPWMDEGFTSYASDVTMKHLFDPESDRNVHEGSYRGYFHMANSGKEEPLTTHADQYHSNRSYGINSYAKGAVFLHQLSYIIGEDTFKKGMKRYFNTWKFKHPTSVDFIRVMEKTSGMQLDWYLEKFVYTTDQIDYGIKTVAGEGDATYVTLERVGEMMMPIDLYVEYEDGSKEIYYIPLRIMRGAKDVENTQIQRMNKEVWPWTYPTYTLKINNGVSKIKSIEIDPTGRMADIDRSNNSVELKSAMKAFEDPTK</sequence>
<evidence type="ECO:0000313" key="4">
    <source>
        <dbReference type="EMBL" id="MBL6448945.1"/>
    </source>
</evidence>
<keyword evidence="2" id="KW-0479">Metal-binding</keyword>
<feature type="binding site" evidence="2">
    <location>
        <position position="359"/>
    </location>
    <ligand>
        <name>Zn(2+)</name>
        <dbReference type="ChEBI" id="CHEBI:29105"/>
        <note>catalytic</note>
    </ligand>
</feature>
<dbReference type="EMBL" id="JAEUGD010000066">
    <property type="protein sequence ID" value="MBL6448945.1"/>
    <property type="molecule type" value="Genomic_DNA"/>
</dbReference>
<dbReference type="AlphaFoldDB" id="A0A937FZE2"/>
<evidence type="ECO:0000256" key="2">
    <source>
        <dbReference type="PIRSR" id="PIRSR634015-3"/>
    </source>
</evidence>
<accession>A0A937FZE2</accession>
<dbReference type="Proteomes" id="UP000614216">
    <property type="component" value="Unassembled WGS sequence"/>
</dbReference>
<reference evidence="4" key="1">
    <citation type="submission" date="2021-01" db="EMBL/GenBank/DDBJ databases">
        <title>Fulvivirga kasyanovii gen. nov., sp nov., a novel member of the phylum Bacteroidetes isolated from seawater in a mussel farm.</title>
        <authorList>
            <person name="Zhao L.-H."/>
            <person name="Wang Z.-J."/>
        </authorList>
    </citation>
    <scope>NUCLEOTIDE SEQUENCE</scope>
    <source>
        <strain evidence="4">29W222</strain>
    </source>
</reference>
<evidence type="ECO:0000256" key="1">
    <source>
        <dbReference type="PIRSR" id="PIRSR634015-1"/>
    </source>
</evidence>
<dbReference type="InterPro" id="IPR034015">
    <property type="entry name" value="M1_LTA4H"/>
</dbReference>
<dbReference type="Gene3D" id="1.10.390.10">
    <property type="entry name" value="Neutral Protease Domain 2"/>
    <property type="match status" value="1"/>
</dbReference>
<organism evidence="4 5">
    <name type="scientific">Fulvivirga marina</name>
    <dbReference type="NCBI Taxonomy" id="2494733"/>
    <lineage>
        <taxon>Bacteria</taxon>
        <taxon>Pseudomonadati</taxon>
        <taxon>Bacteroidota</taxon>
        <taxon>Cytophagia</taxon>
        <taxon>Cytophagales</taxon>
        <taxon>Fulvivirgaceae</taxon>
        <taxon>Fulvivirga</taxon>
    </lineage>
</organism>
<feature type="domain" description="Peptidase M1 membrane alanine aminopeptidase" evidence="3">
    <location>
        <begin position="343"/>
        <end position="497"/>
    </location>
</feature>
<feature type="binding site" evidence="2">
    <location>
        <position position="378"/>
    </location>
    <ligand>
        <name>Zn(2+)</name>
        <dbReference type="ChEBI" id="CHEBI:29105"/>
        <note>catalytic</note>
    </ligand>
</feature>
<comment type="caution">
    <text evidence="4">The sequence shown here is derived from an EMBL/GenBank/DDBJ whole genome shotgun (WGS) entry which is preliminary data.</text>
</comment>
<dbReference type="CDD" id="cd09604">
    <property type="entry name" value="M1_APN_like"/>
    <property type="match status" value="1"/>
</dbReference>
<dbReference type="GO" id="GO:0008270">
    <property type="term" value="F:zinc ion binding"/>
    <property type="evidence" value="ECO:0007669"/>
    <property type="project" value="InterPro"/>
</dbReference>
<evidence type="ECO:0000313" key="5">
    <source>
        <dbReference type="Proteomes" id="UP000614216"/>
    </source>
</evidence>
<dbReference type="SUPFAM" id="SSF55486">
    <property type="entry name" value="Metalloproteases ('zincins'), catalytic domain"/>
    <property type="match status" value="1"/>
</dbReference>
<name>A0A937FZE2_9BACT</name>
<feature type="active site" description="Proton donor" evidence="1">
    <location>
        <position position="439"/>
    </location>
</feature>
<gene>
    <name evidence="4" type="ORF">JMN32_21725</name>
</gene>
<comment type="cofactor">
    <cofactor evidence="2">
        <name>Zn(2+)</name>
        <dbReference type="ChEBI" id="CHEBI:29105"/>
    </cofactor>
    <text evidence="2">Binds 1 zinc ion per subunit.</text>
</comment>
<proteinExistence type="predicted"/>
<evidence type="ECO:0000259" key="3">
    <source>
        <dbReference type="Pfam" id="PF01433"/>
    </source>
</evidence>
<feature type="binding site" evidence="2">
    <location>
        <position position="355"/>
    </location>
    <ligand>
        <name>Zn(2+)</name>
        <dbReference type="ChEBI" id="CHEBI:29105"/>
        <note>catalytic</note>
    </ligand>
</feature>
<keyword evidence="5" id="KW-1185">Reference proteome</keyword>
<dbReference type="InterPro" id="IPR014782">
    <property type="entry name" value="Peptidase_M1_dom"/>
</dbReference>
<keyword evidence="2" id="KW-0862">Zinc</keyword>
<dbReference type="PANTHER" id="PTHR45726">
    <property type="entry name" value="LEUKOTRIENE A-4 HYDROLASE"/>
    <property type="match status" value="1"/>
</dbReference>
<dbReference type="InterPro" id="IPR027268">
    <property type="entry name" value="Peptidase_M4/M1_CTD_sf"/>
</dbReference>
<feature type="active site" description="Proton acceptor" evidence="1">
    <location>
        <position position="356"/>
    </location>
</feature>
<dbReference type="RefSeq" id="WP_202858482.1">
    <property type="nucleotide sequence ID" value="NZ_JAEUGD010000066.1"/>
</dbReference>
<dbReference type="PANTHER" id="PTHR45726:SF3">
    <property type="entry name" value="LEUKOTRIENE A-4 HYDROLASE"/>
    <property type="match status" value="1"/>
</dbReference>
<dbReference type="Pfam" id="PF01433">
    <property type="entry name" value="Peptidase_M1"/>
    <property type="match status" value="1"/>
</dbReference>
<protein>
    <submittedName>
        <fullName evidence="4">M1 family metallopeptidase</fullName>
    </submittedName>
</protein>